<comment type="caution">
    <text evidence="2">The sequence shown here is derived from an EMBL/GenBank/DDBJ whole genome shotgun (WGS) entry which is preliminary data.</text>
</comment>
<dbReference type="Proteomes" id="UP000076874">
    <property type="component" value="Unassembled WGS sequence"/>
</dbReference>
<protein>
    <submittedName>
        <fullName evidence="2">Uncharacterized protein</fullName>
    </submittedName>
</protein>
<evidence type="ECO:0000256" key="1">
    <source>
        <dbReference type="SAM" id="MobiDB-lite"/>
    </source>
</evidence>
<dbReference type="EMBL" id="AZHD01000005">
    <property type="protein sequence ID" value="OAA63551.1"/>
    <property type="molecule type" value="Genomic_DNA"/>
</dbReference>
<keyword evidence="3" id="KW-1185">Reference proteome</keyword>
<evidence type="ECO:0000313" key="2">
    <source>
        <dbReference type="EMBL" id="OAA63551.1"/>
    </source>
</evidence>
<proteinExistence type="predicted"/>
<organism evidence="2 3">
    <name type="scientific">Niveomyces insectorum RCEF 264</name>
    <dbReference type="NCBI Taxonomy" id="1081102"/>
    <lineage>
        <taxon>Eukaryota</taxon>
        <taxon>Fungi</taxon>
        <taxon>Dikarya</taxon>
        <taxon>Ascomycota</taxon>
        <taxon>Pezizomycotina</taxon>
        <taxon>Sordariomycetes</taxon>
        <taxon>Hypocreomycetidae</taxon>
        <taxon>Hypocreales</taxon>
        <taxon>Cordycipitaceae</taxon>
        <taxon>Niveomyces</taxon>
    </lineage>
</organism>
<evidence type="ECO:0000313" key="3">
    <source>
        <dbReference type="Proteomes" id="UP000076874"/>
    </source>
</evidence>
<gene>
    <name evidence="2" type="ORF">SPI_03714</name>
</gene>
<accession>A0A167WAQ9</accession>
<name>A0A167WAQ9_9HYPO</name>
<dbReference type="AlphaFoldDB" id="A0A167WAQ9"/>
<reference evidence="2 3" key="1">
    <citation type="journal article" date="2016" name="Genome Biol. Evol.">
        <title>Divergent and convergent evolution of fungal pathogenicity.</title>
        <authorList>
            <person name="Shang Y."/>
            <person name="Xiao G."/>
            <person name="Zheng P."/>
            <person name="Cen K."/>
            <person name="Zhan S."/>
            <person name="Wang C."/>
        </authorList>
    </citation>
    <scope>NUCLEOTIDE SEQUENCE [LARGE SCALE GENOMIC DNA]</scope>
    <source>
        <strain evidence="2 3">RCEF 264</strain>
    </source>
</reference>
<feature type="region of interest" description="Disordered" evidence="1">
    <location>
        <begin position="1"/>
        <end position="42"/>
    </location>
</feature>
<sequence length="164" mass="18237">MPKSNSPNIERNAARKTSCGRNRAYPEHPGPGTPEPGLSAPDSVYAAWGRRRFGDEPAPQANTKMSTPTATWACVVWNRGAITEEQFEAEARSRMVTYPAKDKTERAALASQRDMDNRMSDWNCSCITRDEQTRLAHMYGFCAIEPPVHKAFSLTLTRGPPPRA</sequence>